<organism evidence="2 3">
    <name type="scientific">Eumeta variegata</name>
    <name type="common">Bagworm moth</name>
    <name type="synonym">Eumeta japonica</name>
    <dbReference type="NCBI Taxonomy" id="151549"/>
    <lineage>
        <taxon>Eukaryota</taxon>
        <taxon>Metazoa</taxon>
        <taxon>Ecdysozoa</taxon>
        <taxon>Arthropoda</taxon>
        <taxon>Hexapoda</taxon>
        <taxon>Insecta</taxon>
        <taxon>Pterygota</taxon>
        <taxon>Neoptera</taxon>
        <taxon>Endopterygota</taxon>
        <taxon>Lepidoptera</taxon>
        <taxon>Glossata</taxon>
        <taxon>Ditrysia</taxon>
        <taxon>Tineoidea</taxon>
        <taxon>Psychidae</taxon>
        <taxon>Oiketicinae</taxon>
        <taxon>Eumeta</taxon>
    </lineage>
</organism>
<dbReference type="AlphaFoldDB" id="A0A4C1WKQ4"/>
<feature type="region of interest" description="Disordered" evidence="1">
    <location>
        <begin position="18"/>
        <end position="37"/>
    </location>
</feature>
<evidence type="ECO:0000256" key="1">
    <source>
        <dbReference type="SAM" id="MobiDB-lite"/>
    </source>
</evidence>
<comment type="caution">
    <text evidence="2">The sequence shown here is derived from an EMBL/GenBank/DDBJ whole genome shotgun (WGS) entry which is preliminary data.</text>
</comment>
<evidence type="ECO:0000313" key="2">
    <source>
        <dbReference type="EMBL" id="GBP50694.1"/>
    </source>
</evidence>
<keyword evidence="3" id="KW-1185">Reference proteome</keyword>
<name>A0A4C1WKQ4_EUMVA</name>
<accession>A0A4C1WKQ4</accession>
<reference evidence="2 3" key="1">
    <citation type="journal article" date="2019" name="Commun. Biol.">
        <title>The bagworm genome reveals a unique fibroin gene that provides high tensile strength.</title>
        <authorList>
            <person name="Kono N."/>
            <person name="Nakamura H."/>
            <person name="Ohtoshi R."/>
            <person name="Tomita M."/>
            <person name="Numata K."/>
            <person name="Arakawa K."/>
        </authorList>
    </citation>
    <scope>NUCLEOTIDE SEQUENCE [LARGE SCALE GENOMIC DNA]</scope>
</reference>
<dbReference type="EMBL" id="BGZK01000570">
    <property type="protein sequence ID" value="GBP50694.1"/>
    <property type="molecule type" value="Genomic_DNA"/>
</dbReference>
<protein>
    <submittedName>
        <fullName evidence="2">Uncharacterized protein</fullName>
    </submittedName>
</protein>
<dbReference type="Proteomes" id="UP000299102">
    <property type="component" value="Unassembled WGS sequence"/>
</dbReference>
<sequence>MMTLGDYQRLYAKRWPPVDGGADGASRRQGHLPAETKGTCMSRFRRWSAADSGLPQSNTDSLTCPTAQEANDFVWQQSASTSATAYRAGYLRDAITSLSIPPPIRDTIVTRYRRDNKISPPPLAPPPILINPVVKTHGEIATR</sequence>
<proteinExistence type="predicted"/>
<evidence type="ECO:0000313" key="3">
    <source>
        <dbReference type="Proteomes" id="UP000299102"/>
    </source>
</evidence>
<gene>
    <name evidence="2" type="ORF">EVAR_34202_1</name>
</gene>